<dbReference type="Pfam" id="PF02518">
    <property type="entry name" value="HATPase_c"/>
    <property type="match status" value="1"/>
</dbReference>
<dbReference type="Gene3D" id="3.30.565.10">
    <property type="entry name" value="Histidine kinase-like ATPase, C-terminal domain"/>
    <property type="match status" value="1"/>
</dbReference>
<evidence type="ECO:0000256" key="5">
    <source>
        <dbReference type="ARBA" id="ARBA00022679"/>
    </source>
</evidence>
<dbReference type="PANTHER" id="PTHR45453">
    <property type="entry name" value="PHOSPHATE REGULON SENSOR PROTEIN PHOR"/>
    <property type="match status" value="1"/>
</dbReference>
<dbReference type="SMART" id="SM00388">
    <property type="entry name" value="HisKA"/>
    <property type="match status" value="1"/>
</dbReference>
<dbReference type="InterPro" id="IPR036097">
    <property type="entry name" value="HisK_dim/P_sf"/>
</dbReference>
<feature type="transmembrane region" description="Helical" evidence="9">
    <location>
        <begin position="12"/>
        <end position="33"/>
    </location>
</feature>
<dbReference type="PANTHER" id="PTHR45453:SF1">
    <property type="entry name" value="PHOSPHATE REGULON SENSOR PROTEIN PHOR"/>
    <property type="match status" value="1"/>
</dbReference>
<dbReference type="GO" id="GO:0005886">
    <property type="term" value="C:plasma membrane"/>
    <property type="evidence" value="ECO:0007669"/>
    <property type="project" value="TreeGrafter"/>
</dbReference>
<dbReference type="InterPro" id="IPR004358">
    <property type="entry name" value="Sig_transdc_His_kin-like_C"/>
</dbReference>
<feature type="transmembrane region" description="Helical" evidence="9">
    <location>
        <begin position="153"/>
        <end position="177"/>
    </location>
</feature>
<evidence type="ECO:0000313" key="12">
    <source>
        <dbReference type="Proteomes" id="UP000251144"/>
    </source>
</evidence>
<keyword evidence="9" id="KW-1133">Transmembrane helix</keyword>
<feature type="domain" description="Histidine kinase" evidence="10">
    <location>
        <begin position="230"/>
        <end position="449"/>
    </location>
</feature>
<dbReference type="InterPro" id="IPR003594">
    <property type="entry name" value="HATPase_dom"/>
</dbReference>
<accession>A0A329TXC3</accession>
<dbReference type="InterPro" id="IPR005467">
    <property type="entry name" value="His_kinase_dom"/>
</dbReference>
<keyword evidence="8 9" id="KW-0472">Membrane</keyword>
<dbReference type="SUPFAM" id="SSF55874">
    <property type="entry name" value="ATPase domain of HSP90 chaperone/DNA topoisomerase II/histidine kinase"/>
    <property type="match status" value="1"/>
</dbReference>
<dbReference type="Pfam" id="PF00512">
    <property type="entry name" value="HisKA"/>
    <property type="match status" value="1"/>
</dbReference>
<evidence type="ECO:0000256" key="3">
    <source>
        <dbReference type="ARBA" id="ARBA00012438"/>
    </source>
</evidence>
<protein>
    <recommendedName>
        <fullName evidence="3">histidine kinase</fullName>
        <ecNumber evidence="3">2.7.13.3</ecNumber>
    </recommendedName>
</protein>
<dbReference type="InterPro" id="IPR036890">
    <property type="entry name" value="HATPase_C_sf"/>
</dbReference>
<dbReference type="GO" id="GO:0016036">
    <property type="term" value="P:cellular response to phosphate starvation"/>
    <property type="evidence" value="ECO:0007669"/>
    <property type="project" value="TreeGrafter"/>
</dbReference>
<dbReference type="PROSITE" id="PS50109">
    <property type="entry name" value="HIS_KIN"/>
    <property type="match status" value="1"/>
</dbReference>
<dbReference type="OrthoDB" id="9813151at2"/>
<dbReference type="SUPFAM" id="SSF47384">
    <property type="entry name" value="Homodimeric domain of signal transducing histidine kinase"/>
    <property type="match status" value="1"/>
</dbReference>
<dbReference type="EMBL" id="PRLB01000003">
    <property type="protein sequence ID" value="RAW54757.1"/>
    <property type="molecule type" value="Genomic_DNA"/>
</dbReference>
<evidence type="ECO:0000256" key="6">
    <source>
        <dbReference type="ARBA" id="ARBA00022777"/>
    </source>
</evidence>
<name>A0A329TXC3_9FIRM</name>
<dbReference type="GO" id="GO:0000155">
    <property type="term" value="F:phosphorelay sensor kinase activity"/>
    <property type="evidence" value="ECO:0007669"/>
    <property type="project" value="InterPro"/>
</dbReference>
<gene>
    <name evidence="11" type="ORF">C4N26_05065</name>
</gene>
<evidence type="ECO:0000313" key="11">
    <source>
        <dbReference type="EMBL" id="RAW54757.1"/>
    </source>
</evidence>
<evidence type="ECO:0000256" key="4">
    <source>
        <dbReference type="ARBA" id="ARBA00022553"/>
    </source>
</evidence>
<comment type="subcellular location">
    <subcellularLocation>
        <location evidence="2">Membrane</location>
    </subcellularLocation>
</comment>
<dbReference type="Gene3D" id="1.10.287.130">
    <property type="match status" value="1"/>
</dbReference>
<dbReference type="InterPro" id="IPR003661">
    <property type="entry name" value="HisK_dim/P_dom"/>
</dbReference>
<dbReference type="CDD" id="cd00082">
    <property type="entry name" value="HisKA"/>
    <property type="match status" value="1"/>
</dbReference>
<keyword evidence="7" id="KW-0902">Two-component regulatory system</keyword>
<evidence type="ECO:0000259" key="10">
    <source>
        <dbReference type="PROSITE" id="PS50109"/>
    </source>
</evidence>
<sequence length="449" mass="49530">MKPRSMEEKISYLLFLMGFAGLVCTAALCIFVFHKAFREQAWTALEREADLVAAGCAQVDAPSQLETYVDGSLRITLIASDGSVLFESATNQPMENHLSRPEIQQAMKSGVGRDCRDSQTLGYETYYYAMLLTNGDILRVAQDSETIWSIYDAALPAIVLSCFLMMGAAAIIAGLLTKSLVQPVLKMTDDLDHIQENVPYKELIPFAESIHSDRMLRENNEKMRQEFTANVSHELKTPLTSISGYAELIETGIAKPEDTPDFARKIHVEASRMIQLVNDILQLSHLDNVSETGAAPAMETVDLLDVARECVERQKVNARHSYISLTYLGESAPVTGSRSLLDELCQNLCDNAIRYNRPGGKVQIITACTRDGHCTLTVKDNGIGIPKEAQTSVFERFYRVDKSRSKATGGTGLGLAIVKHIARIHNARIKLDSVVDEGTTITVIFETAS</sequence>
<dbReference type="EC" id="2.7.13.3" evidence="3"/>
<keyword evidence="6 11" id="KW-0418">Kinase</keyword>
<dbReference type="Proteomes" id="UP000251144">
    <property type="component" value="Unassembled WGS sequence"/>
</dbReference>
<evidence type="ECO:0000256" key="7">
    <source>
        <dbReference type="ARBA" id="ARBA00023012"/>
    </source>
</evidence>
<dbReference type="CDD" id="cd00075">
    <property type="entry name" value="HATPase"/>
    <property type="match status" value="1"/>
</dbReference>
<dbReference type="InterPro" id="IPR050351">
    <property type="entry name" value="BphY/WalK/GraS-like"/>
</dbReference>
<proteinExistence type="predicted"/>
<dbReference type="FunFam" id="3.30.565.10:FF:000006">
    <property type="entry name" value="Sensor histidine kinase WalK"/>
    <property type="match status" value="1"/>
</dbReference>
<keyword evidence="4" id="KW-0597">Phosphoprotein</keyword>
<dbReference type="SMART" id="SM00387">
    <property type="entry name" value="HATPase_c"/>
    <property type="match status" value="1"/>
</dbReference>
<comment type="catalytic activity">
    <reaction evidence="1">
        <text>ATP + protein L-histidine = ADP + protein N-phospho-L-histidine.</text>
        <dbReference type="EC" id="2.7.13.3"/>
    </reaction>
</comment>
<dbReference type="AlphaFoldDB" id="A0A329TXC3"/>
<evidence type="ECO:0000256" key="8">
    <source>
        <dbReference type="ARBA" id="ARBA00023136"/>
    </source>
</evidence>
<keyword evidence="5" id="KW-0808">Transferase</keyword>
<organism evidence="11 12">
    <name type="scientific">Faecalibacterium prausnitzii</name>
    <dbReference type="NCBI Taxonomy" id="853"/>
    <lineage>
        <taxon>Bacteria</taxon>
        <taxon>Bacillati</taxon>
        <taxon>Bacillota</taxon>
        <taxon>Clostridia</taxon>
        <taxon>Eubacteriales</taxon>
        <taxon>Oscillospiraceae</taxon>
        <taxon>Faecalibacterium</taxon>
    </lineage>
</organism>
<evidence type="ECO:0000256" key="1">
    <source>
        <dbReference type="ARBA" id="ARBA00000085"/>
    </source>
</evidence>
<evidence type="ECO:0000256" key="2">
    <source>
        <dbReference type="ARBA" id="ARBA00004370"/>
    </source>
</evidence>
<dbReference type="GO" id="GO:0004721">
    <property type="term" value="F:phosphoprotein phosphatase activity"/>
    <property type="evidence" value="ECO:0007669"/>
    <property type="project" value="TreeGrafter"/>
</dbReference>
<reference evidence="11 12" key="1">
    <citation type="submission" date="2018-02" db="EMBL/GenBank/DDBJ databases">
        <title>Complete genome sequencing of Faecalibacterium prausnitzii strains isolated from the human gut.</title>
        <authorList>
            <person name="Fitzgerald B.C."/>
            <person name="Shkoporov A.N."/>
            <person name="Ross P.R."/>
            <person name="Hill C."/>
        </authorList>
    </citation>
    <scope>NUCLEOTIDE SEQUENCE [LARGE SCALE GENOMIC DNA]</scope>
    <source>
        <strain evidence="11 12">APC942/32-1</strain>
    </source>
</reference>
<dbReference type="PRINTS" id="PR00344">
    <property type="entry name" value="BCTRLSENSOR"/>
</dbReference>
<keyword evidence="9" id="KW-0812">Transmembrane</keyword>
<dbReference type="FunFam" id="1.10.287.130:FF:000001">
    <property type="entry name" value="Two-component sensor histidine kinase"/>
    <property type="match status" value="1"/>
</dbReference>
<dbReference type="RefSeq" id="WP_158400668.1">
    <property type="nucleotide sequence ID" value="NZ_PRLB01000003.1"/>
</dbReference>
<evidence type="ECO:0000256" key="9">
    <source>
        <dbReference type="SAM" id="Phobius"/>
    </source>
</evidence>
<comment type="caution">
    <text evidence="11">The sequence shown here is derived from an EMBL/GenBank/DDBJ whole genome shotgun (WGS) entry which is preliminary data.</text>
</comment>